<reference evidence="6 7" key="1">
    <citation type="journal article" date="2015" name="Genome Announc.">
        <title>Genome sequence and annotation of Trichoderma parareesei, the ancestor of the cellulase producer Trichoderma reesei.</title>
        <authorList>
            <person name="Yang D."/>
            <person name="Pomraning K."/>
            <person name="Kopchinskiy A."/>
            <person name="Karimi Aghcheh R."/>
            <person name="Atanasova L."/>
            <person name="Chenthamara K."/>
            <person name="Baker S.E."/>
            <person name="Zhang R."/>
            <person name="Shen Q."/>
            <person name="Freitag M."/>
            <person name="Kubicek C.P."/>
            <person name="Druzhinina I.S."/>
        </authorList>
    </citation>
    <scope>NUCLEOTIDE SEQUENCE [LARGE SCALE GENOMIC DNA]</scope>
    <source>
        <strain evidence="6 7">CBS 125925</strain>
    </source>
</reference>
<dbReference type="PANTHER" id="PTHR12483:SF120">
    <property type="entry name" value="HIGH-AFFINITY COPPER TRANSPORTER CTRA2"/>
    <property type="match status" value="1"/>
</dbReference>
<dbReference type="GO" id="GO:0005886">
    <property type="term" value="C:plasma membrane"/>
    <property type="evidence" value="ECO:0007669"/>
    <property type="project" value="TreeGrafter"/>
</dbReference>
<feature type="compositionally biased region" description="Gly residues" evidence="5">
    <location>
        <begin position="1"/>
        <end position="10"/>
    </location>
</feature>
<gene>
    <name evidence="6" type="ORF">A9Z42_0079200</name>
</gene>
<proteinExistence type="inferred from homology"/>
<comment type="similarity">
    <text evidence="4">Belongs to the copper transporter (Ctr) (TC 1.A.56) family. SLC31A subfamily.</text>
</comment>
<evidence type="ECO:0000313" key="7">
    <source>
        <dbReference type="Proteomes" id="UP000219286"/>
    </source>
</evidence>
<keyword evidence="4" id="KW-0186">Copper</keyword>
<dbReference type="GO" id="GO:0005375">
    <property type="term" value="F:copper ion transmembrane transporter activity"/>
    <property type="evidence" value="ECO:0007669"/>
    <property type="project" value="UniProtKB-UniRule"/>
</dbReference>
<feature type="transmembrane region" description="Helical" evidence="4">
    <location>
        <begin position="50"/>
        <end position="71"/>
    </location>
</feature>
<evidence type="ECO:0000313" key="6">
    <source>
        <dbReference type="EMBL" id="OTA07053.1"/>
    </source>
</evidence>
<keyword evidence="3 4" id="KW-0472">Membrane</keyword>
<evidence type="ECO:0000256" key="4">
    <source>
        <dbReference type="RuleBase" id="RU367022"/>
    </source>
</evidence>
<feature type="region of interest" description="Disordered" evidence="5">
    <location>
        <begin position="1"/>
        <end position="20"/>
    </location>
</feature>
<accession>A0A2H2ZJQ0</accession>
<protein>
    <recommendedName>
        <fullName evidence="4">Copper transport protein</fullName>
    </recommendedName>
</protein>
<comment type="caution">
    <text evidence="6">The sequence shown here is derived from an EMBL/GenBank/DDBJ whole genome shotgun (WGS) entry which is preliminary data.</text>
</comment>
<dbReference type="Pfam" id="PF04145">
    <property type="entry name" value="Ctr"/>
    <property type="match status" value="1"/>
</dbReference>
<dbReference type="OrthoDB" id="73901at2759"/>
<keyword evidence="7" id="KW-1185">Reference proteome</keyword>
<dbReference type="AlphaFoldDB" id="A0A2H2ZJQ0"/>
<feature type="compositionally biased region" description="Low complexity" evidence="5">
    <location>
        <begin position="11"/>
        <end position="20"/>
    </location>
</feature>
<evidence type="ECO:0000256" key="2">
    <source>
        <dbReference type="ARBA" id="ARBA00022989"/>
    </source>
</evidence>
<keyword evidence="2 4" id="KW-1133">Transmembrane helix</keyword>
<organism evidence="6 7">
    <name type="scientific">Trichoderma parareesei</name>
    <name type="common">Filamentous fungus</name>
    <dbReference type="NCBI Taxonomy" id="858221"/>
    <lineage>
        <taxon>Eukaryota</taxon>
        <taxon>Fungi</taxon>
        <taxon>Dikarya</taxon>
        <taxon>Ascomycota</taxon>
        <taxon>Pezizomycotina</taxon>
        <taxon>Sordariomycetes</taxon>
        <taxon>Hypocreomycetidae</taxon>
        <taxon>Hypocreales</taxon>
        <taxon>Hypocreaceae</taxon>
        <taxon>Trichoderma</taxon>
    </lineage>
</organism>
<comment type="subcellular location">
    <subcellularLocation>
        <location evidence="4">Membrane</location>
        <topology evidence="4">Multi-pass membrane protein</topology>
    </subcellularLocation>
</comment>
<keyword evidence="4" id="KW-0406">Ion transport</keyword>
<dbReference type="PANTHER" id="PTHR12483">
    <property type="entry name" value="SOLUTE CARRIER FAMILY 31 COPPER TRANSPORTERS"/>
    <property type="match status" value="1"/>
</dbReference>
<keyword evidence="1 4" id="KW-0812">Transmembrane</keyword>
<dbReference type="EMBL" id="LFMI01000747">
    <property type="protein sequence ID" value="OTA07053.1"/>
    <property type="molecule type" value="Genomic_DNA"/>
</dbReference>
<evidence type="ECO:0000256" key="5">
    <source>
        <dbReference type="SAM" id="MobiDB-lite"/>
    </source>
</evidence>
<keyword evidence="4" id="KW-0813">Transport</keyword>
<dbReference type="Proteomes" id="UP000219286">
    <property type="component" value="Unassembled WGS sequence"/>
</dbReference>
<feature type="transmembrane region" description="Helical" evidence="4">
    <location>
        <begin position="147"/>
        <end position="165"/>
    </location>
</feature>
<name>A0A2H2ZJQ0_TRIPA</name>
<dbReference type="InterPro" id="IPR007274">
    <property type="entry name" value="Cop_transporter"/>
</dbReference>
<evidence type="ECO:0000256" key="1">
    <source>
        <dbReference type="ARBA" id="ARBA00022692"/>
    </source>
</evidence>
<evidence type="ECO:0000256" key="3">
    <source>
        <dbReference type="ARBA" id="ARBA00023136"/>
    </source>
</evidence>
<sequence>MDGMDMGGHDGSSSSSSASSNSTMTMLMAMVFQTDIRTPLYANSWTPHHAGAYAGTCIFLIALAVIARLLVAFRARQERIWADHDARRRYVVVNGKEPVAERLSRDSDAKGATMVISENGVEERVVVVEKKDGATRPWRFSVDPVRAAMDTVIVGVGYLLMLAVMTMNVGYFMSVLGGTFLGSLLVGRYSEVYHH</sequence>
<keyword evidence="4" id="KW-0187">Copper transport</keyword>